<evidence type="ECO:0000256" key="1">
    <source>
        <dbReference type="ARBA" id="ARBA00004651"/>
    </source>
</evidence>
<dbReference type="OrthoDB" id="6637947at2"/>
<accession>A0A346Y1J7</accession>
<feature type="transmembrane region" description="Helical" evidence="7">
    <location>
        <begin position="268"/>
        <end position="293"/>
    </location>
</feature>
<feature type="transmembrane region" description="Helical" evidence="7">
    <location>
        <begin position="136"/>
        <end position="158"/>
    </location>
</feature>
<dbReference type="Gene3D" id="1.10.3720.10">
    <property type="entry name" value="MetI-like"/>
    <property type="match status" value="1"/>
</dbReference>
<gene>
    <name evidence="10" type="ORF">DVS28_a3671</name>
</gene>
<dbReference type="GO" id="GO:0055085">
    <property type="term" value="P:transmembrane transport"/>
    <property type="evidence" value="ECO:0007669"/>
    <property type="project" value="InterPro"/>
</dbReference>
<dbReference type="AlphaFoldDB" id="A0A346Y1J7"/>
<evidence type="ECO:0000256" key="4">
    <source>
        <dbReference type="ARBA" id="ARBA00022692"/>
    </source>
</evidence>
<evidence type="ECO:0000256" key="2">
    <source>
        <dbReference type="ARBA" id="ARBA00022448"/>
    </source>
</evidence>
<reference evidence="10 11" key="1">
    <citation type="submission" date="2018-09" db="EMBL/GenBank/DDBJ databases">
        <title>Complete genome sequence of Euzebya sp. DY32-46 isolated from seawater of Pacific Ocean.</title>
        <authorList>
            <person name="Xu L."/>
            <person name="Wu Y.-H."/>
            <person name="Xu X.-W."/>
        </authorList>
    </citation>
    <scope>NUCLEOTIDE SEQUENCE [LARGE SCALE GENOMIC DNA]</scope>
    <source>
        <strain evidence="10 11">DY32-46</strain>
    </source>
</reference>
<dbReference type="Pfam" id="PF12911">
    <property type="entry name" value="OppC_N"/>
    <property type="match status" value="1"/>
</dbReference>
<dbReference type="PANTHER" id="PTHR43386:SF1">
    <property type="entry name" value="D,D-DIPEPTIDE TRANSPORT SYSTEM PERMEASE PROTEIN DDPC-RELATED"/>
    <property type="match status" value="1"/>
</dbReference>
<comment type="similarity">
    <text evidence="7">Belongs to the binding-protein-dependent transport system permease family.</text>
</comment>
<feature type="domain" description="ABC transmembrane type-1" evidence="9">
    <location>
        <begin position="101"/>
        <end position="290"/>
    </location>
</feature>
<dbReference type="InterPro" id="IPR000515">
    <property type="entry name" value="MetI-like"/>
</dbReference>
<evidence type="ECO:0000313" key="10">
    <source>
        <dbReference type="EMBL" id="AXV08344.1"/>
    </source>
</evidence>
<dbReference type="InterPro" id="IPR035906">
    <property type="entry name" value="MetI-like_sf"/>
</dbReference>
<name>A0A346Y1J7_9ACTN</name>
<keyword evidence="11" id="KW-1185">Reference proteome</keyword>
<keyword evidence="4 7" id="KW-0812">Transmembrane</keyword>
<feature type="transmembrane region" description="Helical" evidence="7">
    <location>
        <begin position="105"/>
        <end position="129"/>
    </location>
</feature>
<comment type="subcellular location">
    <subcellularLocation>
        <location evidence="1 7">Cell membrane</location>
        <topology evidence="1 7">Multi-pass membrane protein</topology>
    </subcellularLocation>
</comment>
<feature type="region of interest" description="Disordered" evidence="8">
    <location>
        <begin position="1"/>
        <end position="31"/>
    </location>
</feature>
<dbReference type="InterPro" id="IPR050366">
    <property type="entry name" value="BP-dependent_transpt_permease"/>
</dbReference>
<dbReference type="RefSeq" id="WP_114594257.1">
    <property type="nucleotide sequence ID" value="NZ_CP031165.1"/>
</dbReference>
<feature type="transmembrane region" description="Helical" evidence="7">
    <location>
        <begin position="42"/>
        <end position="64"/>
    </location>
</feature>
<evidence type="ECO:0000256" key="3">
    <source>
        <dbReference type="ARBA" id="ARBA00022475"/>
    </source>
</evidence>
<keyword evidence="5 7" id="KW-1133">Transmembrane helix</keyword>
<feature type="transmembrane region" description="Helical" evidence="7">
    <location>
        <begin position="213"/>
        <end position="234"/>
    </location>
</feature>
<evidence type="ECO:0000256" key="5">
    <source>
        <dbReference type="ARBA" id="ARBA00022989"/>
    </source>
</evidence>
<evidence type="ECO:0000256" key="8">
    <source>
        <dbReference type="SAM" id="MobiDB-lite"/>
    </source>
</evidence>
<dbReference type="SUPFAM" id="SSF161098">
    <property type="entry name" value="MetI-like"/>
    <property type="match status" value="1"/>
</dbReference>
<dbReference type="KEGG" id="euz:DVS28_a3671"/>
<keyword evidence="3" id="KW-1003">Cell membrane</keyword>
<evidence type="ECO:0000313" key="11">
    <source>
        <dbReference type="Proteomes" id="UP000264006"/>
    </source>
</evidence>
<evidence type="ECO:0000256" key="6">
    <source>
        <dbReference type="ARBA" id="ARBA00023136"/>
    </source>
</evidence>
<dbReference type="Pfam" id="PF00528">
    <property type="entry name" value="BPD_transp_1"/>
    <property type="match status" value="1"/>
</dbReference>
<protein>
    <submittedName>
        <fullName evidence="10">Oligopeptide transport system permease protein OppC</fullName>
    </submittedName>
</protein>
<evidence type="ECO:0000259" key="9">
    <source>
        <dbReference type="PROSITE" id="PS50928"/>
    </source>
</evidence>
<keyword evidence="6 7" id="KW-0472">Membrane</keyword>
<dbReference type="EMBL" id="CP031165">
    <property type="protein sequence ID" value="AXV08344.1"/>
    <property type="molecule type" value="Genomic_DNA"/>
</dbReference>
<dbReference type="CDD" id="cd06261">
    <property type="entry name" value="TM_PBP2"/>
    <property type="match status" value="1"/>
</dbReference>
<dbReference type="GO" id="GO:0005886">
    <property type="term" value="C:plasma membrane"/>
    <property type="evidence" value="ECO:0007669"/>
    <property type="project" value="UniProtKB-SubCell"/>
</dbReference>
<sequence length="304" mass="31726">MSAELRPAPTVEDGIVRDDQPLATPGESPGRRTARAFVRNPLGVFGVVVLVGMVLTALFAPLIAEYPSGYGVDVLSPPSAEHWFGTDSLGREIFAQVVWGARTSLMIGGAASAMAIAVGVAVGVAAAYFKRVETALGVLVDVTLSLPVLPLMILIAALAGPSTWTLAVVIALFSWPEVARVVRSQALSIVGLPYVEAGALAGGSHLWIIRRHLVPAVAPVITVSVVLTASRAVLSESGLAFLGLGDPNGWSWGTILHNAQRSGTLGTAWWTAAMPSLAILLLVVAATLVSLAYNDARNPRTRED</sequence>
<organism evidence="10 11">
    <name type="scientific">Euzebya pacifica</name>
    <dbReference type="NCBI Taxonomy" id="1608957"/>
    <lineage>
        <taxon>Bacteria</taxon>
        <taxon>Bacillati</taxon>
        <taxon>Actinomycetota</taxon>
        <taxon>Nitriliruptoria</taxon>
        <taxon>Euzebyales</taxon>
    </lineage>
</organism>
<proteinExistence type="inferred from homology"/>
<dbReference type="InterPro" id="IPR025966">
    <property type="entry name" value="OppC_N"/>
</dbReference>
<dbReference type="Proteomes" id="UP000264006">
    <property type="component" value="Chromosome"/>
</dbReference>
<keyword evidence="2 7" id="KW-0813">Transport</keyword>
<evidence type="ECO:0000256" key="7">
    <source>
        <dbReference type="RuleBase" id="RU363032"/>
    </source>
</evidence>
<dbReference type="PROSITE" id="PS50928">
    <property type="entry name" value="ABC_TM1"/>
    <property type="match status" value="1"/>
</dbReference>
<dbReference type="PANTHER" id="PTHR43386">
    <property type="entry name" value="OLIGOPEPTIDE TRANSPORT SYSTEM PERMEASE PROTEIN APPC"/>
    <property type="match status" value="1"/>
</dbReference>